<reference evidence="2" key="1">
    <citation type="submission" date="2015-10" db="EMBL/GenBank/DDBJ databases">
        <authorList>
            <person name="Gilbert D.G."/>
        </authorList>
    </citation>
    <scope>NUCLEOTIDE SEQUENCE</scope>
</reference>
<dbReference type="EMBL" id="FAXC01000422">
    <property type="protein sequence ID" value="CUV10473.1"/>
    <property type="molecule type" value="Genomic_DNA"/>
</dbReference>
<name>A0A160VID2_9ZZZZ</name>
<dbReference type="AlphaFoldDB" id="A0A160VID2"/>
<dbReference type="NCBIfam" id="TIGR02174">
    <property type="entry name" value="CXXU_selWTH"/>
    <property type="match status" value="1"/>
</dbReference>
<evidence type="ECO:0008006" key="3">
    <source>
        <dbReference type="Google" id="ProtNLM"/>
    </source>
</evidence>
<protein>
    <recommendedName>
        <fullName evidence="3">Selenoprotein W-related protein</fullName>
    </recommendedName>
</protein>
<evidence type="ECO:0000256" key="1">
    <source>
        <dbReference type="ARBA" id="ARBA00023284"/>
    </source>
</evidence>
<evidence type="ECO:0000313" key="2">
    <source>
        <dbReference type="EMBL" id="CUV10473.1"/>
    </source>
</evidence>
<organism evidence="2">
    <name type="scientific">hydrothermal vent metagenome</name>
    <dbReference type="NCBI Taxonomy" id="652676"/>
    <lineage>
        <taxon>unclassified sequences</taxon>
        <taxon>metagenomes</taxon>
        <taxon>ecological metagenomes</taxon>
    </lineage>
</organism>
<keyword evidence="1" id="KW-0676">Redox-active center</keyword>
<sequence length="56" mass="6273">MAVDLLEKYGNNVTELTLIPSSGGVYEVTKNGTLIFSKKELERFPELDEIIDIIES</sequence>
<proteinExistence type="predicted"/>
<gene>
    <name evidence="2" type="ORF">MGWOODY_Mmi969</name>
</gene>
<dbReference type="Pfam" id="PF10262">
    <property type="entry name" value="Rdx"/>
    <property type="match status" value="1"/>
</dbReference>
<dbReference type="SUPFAM" id="SSF52833">
    <property type="entry name" value="Thioredoxin-like"/>
    <property type="match status" value="1"/>
</dbReference>
<accession>A0A160VID2</accession>
<dbReference type="Gene3D" id="3.40.30.10">
    <property type="entry name" value="Glutaredoxin"/>
    <property type="match status" value="1"/>
</dbReference>
<dbReference type="InterPro" id="IPR011893">
    <property type="entry name" value="Selenoprotein_Rdx-typ"/>
</dbReference>
<dbReference type="InterPro" id="IPR036249">
    <property type="entry name" value="Thioredoxin-like_sf"/>
</dbReference>